<comment type="caution">
    <text evidence="2">The sequence shown here is derived from an EMBL/GenBank/DDBJ whole genome shotgun (WGS) entry which is preliminary data.</text>
</comment>
<proteinExistence type="predicted"/>
<feature type="region of interest" description="Disordered" evidence="1">
    <location>
        <begin position="1"/>
        <end position="60"/>
    </location>
</feature>
<evidence type="ECO:0000313" key="2">
    <source>
        <dbReference type="EMBL" id="GAA1534229.1"/>
    </source>
</evidence>
<accession>A0ABN2B798</accession>
<keyword evidence="3" id="KW-1185">Reference proteome</keyword>
<protein>
    <submittedName>
        <fullName evidence="2">Uncharacterized protein</fullName>
    </submittedName>
</protein>
<gene>
    <name evidence="2" type="ORF">GCM10009741_40750</name>
</gene>
<sequence length="60" mass="6354">MTERPEELVDDLIDETRGPEADPPADSTTDDAAVDIKSQDTGQSEDTGDDGVPVTPEPPD</sequence>
<dbReference type="Proteomes" id="UP001500363">
    <property type="component" value="Unassembled WGS sequence"/>
</dbReference>
<reference evidence="2 3" key="1">
    <citation type="journal article" date="2019" name="Int. J. Syst. Evol. Microbiol.">
        <title>The Global Catalogue of Microorganisms (GCM) 10K type strain sequencing project: providing services to taxonomists for standard genome sequencing and annotation.</title>
        <authorList>
            <consortium name="The Broad Institute Genomics Platform"/>
            <consortium name="The Broad Institute Genome Sequencing Center for Infectious Disease"/>
            <person name="Wu L."/>
            <person name="Ma J."/>
        </authorList>
    </citation>
    <scope>NUCLEOTIDE SEQUENCE [LARGE SCALE GENOMIC DNA]</scope>
    <source>
        <strain evidence="2 3">JCM 14303</strain>
    </source>
</reference>
<organism evidence="2 3">
    <name type="scientific">Kribbella lupini</name>
    <dbReference type="NCBI Taxonomy" id="291602"/>
    <lineage>
        <taxon>Bacteria</taxon>
        <taxon>Bacillati</taxon>
        <taxon>Actinomycetota</taxon>
        <taxon>Actinomycetes</taxon>
        <taxon>Propionibacteriales</taxon>
        <taxon>Kribbellaceae</taxon>
        <taxon>Kribbella</taxon>
    </lineage>
</organism>
<evidence type="ECO:0000256" key="1">
    <source>
        <dbReference type="SAM" id="MobiDB-lite"/>
    </source>
</evidence>
<dbReference type="EMBL" id="BAAANC010000002">
    <property type="protein sequence ID" value="GAA1534229.1"/>
    <property type="molecule type" value="Genomic_DNA"/>
</dbReference>
<dbReference type="RefSeq" id="WP_344176218.1">
    <property type="nucleotide sequence ID" value="NZ_BAAANC010000002.1"/>
</dbReference>
<evidence type="ECO:0000313" key="3">
    <source>
        <dbReference type="Proteomes" id="UP001500363"/>
    </source>
</evidence>
<name>A0ABN2B798_9ACTN</name>